<accession>A0A0D0ANM4</accession>
<feature type="region of interest" description="Disordered" evidence="1">
    <location>
        <begin position="1"/>
        <end position="63"/>
    </location>
</feature>
<reference evidence="3" key="2">
    <citation type="submission" date="2015-01" db="EMBL/GenBank/DDBJ databases">
        <title>Evolutionary Origins and Diversification of the Mycorrhizal Mutualists.</title>
        <authorList>
            <consortium name="DOE Joint Genome Institute"/>
            <consortium name="Mycorrhizal Genomics Consortium"/>
            <person name="Kohler A."/>
            <person name="Kuo A."/>
            <person name="Nagy L.G."/>
            <person name="Floudas D."/>
            <person name="Copeland A."/>
            <person name="Barry K.W."/>
            <person name="Cichocki N."/>
            <person name="Veneault-Fourrey C."/>
            <person name="LaButti K."/>
            <person name="Lindquist E.A."/>
            <person name="Lipzen A."/>
            <person name="Lundell T."/>
            <person name="Morin E."/>
            <person name="Murat C."/>
            <person name="Riley R."/>
            <person name="Ohm R."/>
            <person name="Sun H."/>
            <person name="Tunlid A."/>
            <person name="Henrissat B."/>
            <person name="Grigoriev I.V."/>
            <person name="Hibbett D.S."/>
            <person name="Martin F."/>
        </authorList>
    </citation>
    <scope>NUCLEOTIDE SEQUENCE [LARGE SCALE GENOMIC DNA]</scope>
    <source>
        <strain evidence="3">UH-Slu-Lm8-n1</strain>
    </source>
</reference>
<feature type="compositionally biased region" description="Basic and acidic residues" evidence="1">
    <location>
        <begin position="14"/>
        <end position="29"/>
    </location>
</feature>
<sequence>MSNTVTECSDEEDASHSQHSDDESVDGIHMESGNILDEEHGNLGGMEDSSGEYGDETYGDDDSELELAPELQAIKGYRDYLLVTRRE</sequence>
<evidence type="ECO:0000313" key="3">
    <source>
        <dbReference type="Proteomes" id="UP000054485"/>
    </source>
</evidence>
<reference evidence="2 3" key="1">
    <citation type="submission" date="2014-04" db="EMBL/GenBank/DDBJ databases">
        <authorList>
            <consortium name="DOE Joint Genome Institute"/>
            <person name="Kuo A."/>
            <person name="Ruytinx J."/>
            <person name="Rineau F."/>
            <person name="Colpaert J."/>
            <person name="Kohler A."/>
            <person name="Nagy L.G."/>
            <person name="Floudas D."/>
            <person name="Copeland A."/>
            <person name="Barry K.W."/>
            <person name="Cichocki N."/>
            <person name="Veneault-Fourrey C."/>
            <person name="LaButti K."/>
            <person name="Lindquist E.A."/>
            <person name="Lipzen A."/>
            <person name="Lundell T."/>
            <person name="Morin E."/>
            <person name="Murat C."/>
            <person name="Sun H."/>
            <person name="Tunlid A."/>
            <person name="Henrissat B."/>
            <person name="Grigoriev I.V."/>
            <person name="Hibbett D.S."/>
            <person name="Martin F."/>
            <person name="Nordberg H.P."/>
            <person name="Cantor M.N."/>
            <person name="Hua S.X."/>
        </authorList>
    </citation>
    <scope>NUCLEOTIDE SEQUENCE [LARGE SCALE GENOMIC DNA]</scope>
    <source>
        <strain evidence="2 3">UH-Slu-Lm8-n1</strain>
    </source>
</reference>
<organism evidence="2 3">
    <name type="scientific">Suillus luteus UH-Slu-Lm8-n1</name>
    <dbReference type="NCBI Taxonomy" id="930992"/>
    <lineage>
        <taxon>Eukaryota</taxon>
        <taxon>Fungi</taxon>
        <taxon>Dikarya</taxon>
        <taxon>Basidiomycota</taxon>
        <taxon>Agaricomycotina</taxon>
        <taxon>Agaricomycetes</taxon>
        <taxon>Agaricomycetidae</taxon>
        <taxon>Boletales</taxon>
        <taxon>Suillineae</taxon>
        <taxon>Suillaceae</taxon>
        <taxon>Suillus</taxon>
    </lineage>
</organism>
<dbReference type="AlphaFoldDB" id="A0A0D0ANM4"/>
<protein>
    <submittedName>
        <fullName evidence="2">Uncharacterized protein</fullName>
    </submittedName>
</protein>
<evidence type="ECO:0000256" key="1">
    <source>
        <dbReference type="SAM" id="MobiDB-lite"/>
    </source>
</evidence>
<name>A0A0D0ANM4_9AGAM</name>
<feature type="compositionally biased region" description="Acidic residues" evidence="1">
    <location>
        <begin position="49"/>
        <end position="63"/>
    </location>
</feature>
<dbReference type="EMBL" id="KN835579">
    <property type="protein sequence ID" value="KIK35907.1"/>
    <property type="molecule type" value="Genomic_DNA"/>
</dbReference>
<gene>
    <name evidence="2" type="ORF">CY34DRAFT_553089</name>
</gene>
<proteinExistence type="predicted"/>
<keyword evidence="3" id="KW-1185">Reference proteome</keyword>
<dbReference type="Proteomes" id="UP000054485">
    <property type="component" value="Unassembled WGS sequence"/>
</dbReference>
<dbReference type="InParanoid" id="A0A0D0ANM4"/>
<evidence type="ECO:0000313" key="2">
    <source>
        <dbReference type="EMBL" id="KIK35907.1"/>
    </source>
</evidence>
<dbReference type="HOGENOM" id="CLU_2484825_0_0_1"/>